<proteinExistence type="inferred from homology"/>
<comment type="caution">
    <text evidence="11">The sequence shown here is derived from an EMBL/GenBank/DDBJ whole genome shotgun (WGS) entry which is preliminary data.</text>
</comment>
<dbReference type="GO" id="GO:0005737">
    <property type="term" value="C:cytoplasm"/>
    <property type="evidence" value="ECO:0007669"/>
    <property type="project" value="UniProtKB-SubCell"/>
</dbReference>
<dbReference type="GO" id="GO:0000976">
    <property type="term" value="F:transcription cis-regulatory region binding"/>
    <property type="evidence" value="ECO:0007669"/>
    <property type="project" value="TreeGrafter"/>
</dbReference>
<dbReference type="InterPro" id="IPR002481">
    <property type="entry name" value="FUR"/>
</dbReference>
<evidence type="ECO:0000256" key="5">
    <source>
        <dbReference type="ARBA" id="ARBA00022833"/>
    </source>
</evidence>
<evidence type="ECO:0000256" key="7">
    <source>
        <dbReference type="ARBA" id="ARBA00023125"/>
    </source>
</evidence>
<evidence type="ECO:0000256" key="6">
    <source>
        <dbReference type="ARBA" id="ARBA00023015"/>
    </source>
</evidence>
<dbReference type="PANTHER" id="PTHR33202:SF1">
    <property type="entry name" value="FERRIC UPTAKE REGULATION PROTEIN"/>
    <property type="match status" value="1"/>
</dbReference>
<dbReference type="InterPro" id="IPR036388">
    <property type="entry name" value="WH-like_DNA-bd_sf"/>
</dbReference>
<dbReference type="AlphaFoldDB" id="A0A264W5I4"/>
<feature type="binding site" evidence="10">
    <location>
        <position position="124"/>
    </location>
    <ligand>
        <name>Fe cation</name>
        <dbReference type="ChEBI" id="CHEBI:24875"/>
    </ligand>
</feature>
<comment type="subcellular location">
    <subcellularLocation>
        <location evidence="1">Cytoplasm</location>
    </subcellularLocation>
</comment>
<dbReference type="GO" id="GO:0045892">
    <property type="term" value="P:negative regulation of DNA-templated transcription"/>
    <property type="evidence" value="ECO:0007669"/>
    <property type="project" value="TreeGrafter"/>
</dbReference>
<comment type="cofactor">
    <cofactor evidence="9">
        <name>Zn(2+)</name>
        <dbReference type="ChEBI" id="CHEBI:29105"/>
    </cofactor>
    <text evidence="9">Binds 1 zinc ion per subunit.</text>
</comment>
<dbReference type="Proteomes" id="UP000217065">
    <property type="component" value="Unassembled WGS sequence"/>
</dbReference>
<keyword evidence="4" id="KW-0678">Repressor</keyword>
<feature type="binding site" evidence="9">
    <location>
        <position position="135"/>
    </location>
    <ligand>
        <name>Zn(2+)</name>
        <dbReference type="ChEBI" id="CHEBI:29105"/>
    </ligand>
</feature>
<keyword evidence="12" id="KW-1185">Reference proteome</keyword>
<reference evidence="11 12" key="1">
    <citation type="submission" date="2017-07" db="EMBL/GenBank/DDBJ databases">
        <title>Tetzosporium hominis gen.nov. sp.nov.</title>
        <authorList>
            <person name="Tetz G."/>
            <person name="Tetz V."/>
        </authorList>
    </citation>
    <scope>NUCLEOTIDE SEQUENCE [LARGE SCALE GENOMIC DNA]</scope>
    <source>
        <strain evidence="11 12">VT-49</strain>
    </source>
</reference>
<evidence type="ECO:0000256" key="3">
    <source>
        <dbReference type="ARBA" id="ARBA00022490"/>
    </source>
</evidence>
<feature type="binding site" evidence="9">
    <location>
        <position position="95"/>
    </location>
    <ligand>
        <name>Zn(2+)</name>
        <dbReference type="ChEBI" id="CHEBI:29105"/>
    </ligand>
</feature>
<keyword evidence="3" id="KW-0963">Cytoplasm</keyword>
<dbReference type="Gene3D" id="3.30.1490.190">
    <property type="match status" value="1"/>
</dbReference>
<feature type="binding site" evidence="10">
    <location>
        <position position="89"/>
    </location>
    <ligand>
        <name>Fe cation</name>
        <dbReference type="ChEBI" id="CHEBI:24875"/>
    </ligand>
</feature>
<dbReference type="GO" id="GO:0008270">
    <property type="term" value="F:zinc ion binding"/>
    <property type="evidence" value="ECO:0007669"/>
    <property type="project" value="TreeGrafter"/>
</dbReference>
<dbReference type="InterPro" id="IPR036390">
    <property type="entry name" value="WH_DNA-bd_sf"/>
</dbReference>
<comment type="cofactor">
    <cofactor evidence="10">
        <name>Mn(2+)</name>
        <dbReference type="ChEBI" id="CHEBI:29035"/>
    </cofactor>
    <cofactor evidence="10">
        <name>Fe(2+)</name>
        <dbReference type="ChEBI" id="CHEBI:29033"/>
    </cofactor>
    <text evidence="10">Binds 1 Mn(2+) or Fe(2+) ion per subunit.</text>
</comment>
<dbReference type="RefSeq" id="WP_094942073.1">
    <property type="nucleotide sequence ID" value="NZ_NOKQ01000187.1"/>
</dbReference>
<evidence type="ECO:0000256" key="8">
    <source>
        <dbReference type="ARBA" id="ARBA00023163"/>
    </source>
</evidence>
<dbReference type="Pfam" id="PF01475">
    <property type="entry name" value="FUR"/>
    <property type="match status" value="1"/>
</dbReference>
<organism evidence="11 12">
    <name type="scientific">Tetzosporium hominis</name>
    <dbReference type="NCBI Taxonomy" id="2020506"/>
    <lineage>
        <taxon>Bacteria</taxon>
        <taxon>Bacillati</taxon>
        <taxon>Bacillota</taxon>
        <taxon>Bacilli</taxon>
        <taxon>Bacillales</taxon>
        <taxon>Caryophanaceae</taxon>
        <taxon>Tetzosporium</taxon>
    </lineage>
</organism>
<name>A0A264W5I4_9BACL</name>
<protein>
    <submittedName>
        <fullName evidence="11">Transcriptional repressor</fullName>
    </submittedName>
</protein>
<comment type="similarity">
    <text evidence="2">Belongs to the Fur family.</text>
</comment>
<dbReference type="GO" id="GO:0003700">
    <property type="term" value="F:DNA-binding transcription factor activity"/>
    <property type="evidence" value="ECO:0007669"/>
    <property type="project" value="InterPro"/>
</dbReference>
<dbReference type="InterPro" id="IPR043135">
    <property type="entry name" value="Fur_C"/>
</dbReference>
<accession>A0A264W5I4</accession>
<sequence length="136" mass="16068">MNETKAWEILKENGFKRTDKRERLVELLTDTDKYMTAKHLATTLREEYPSMSFDTIYRNLHTFVELGILEETELSGEKHFRMHCDVDHHHHHFICMDCGDTKQIAICPIDSIRNEIPGYQIENHKLEVYGKCPDCQ</sequence>
<evidence type="ECO:0000256" key="10">
    <source>
        <dbReference type="PIRSR" id="PIRSR602481-2"/>
    </source>
</evidence>
<dbReference type="Gene3D" id="1.10.10.10">
    <property type="entry name" value="Winged helix-like DNA-binding domain superfamily/Winged helix DNA-binding domain"/>
    <property type="match status" value="1"/>
</dbReference>
<gene>
    <name evidence="11" type="ORF">CF394_04700</name>
</gene>
<keyword evidence="6" id="KW-0805">Transcription regulation</keyword>
<evidence type="ECO:0000256" key="4">
    <source>
        <dbReference type="ARBA" id="ARBA00022491"/>
    </source>
</evidence>
<evidence type="ECO:0000256" key="2">
    <source>
        <dbReference type="ARBA" id="ARBA00007957"/>
    </source>
</evidence>
<keyword evidence="9" id="KW-0479">Metal-binding</keyword>
<keyword evidence="8" id="KW-0804">Transcription</keyword>
<keyword evidence="10" id="KW-0408">Iron</keyword>
<evidence type="ECO:0000256" key="9">
    <source>
        <dbReference type="PIRSR" id="PIRSR602481-1"/>
    </source>
</evidence>
<dbReference type="SUPFAM" id="SSF46785">
    <property type="entry name" value="Winged helix' DNA-binding domain"/>
    <property type="match status" value="1"/>
</dbReference>
<dbReference type="CDD" id="cd07153">
    <property type="entry name" value="Fur_like"/>
    <property type="match status" value="1"/>
</dbReference>
<dbReference type="OrthoDB" id="8659436at2"/>
<feature type="binding site" evidence="9">
    <location>
        <position position="132"/>
    </location>
    <ligand>
        <name>Zn(2+)</name>
        <dbReference type="ChEBI" id="CHEBI:29105"/>
    </ligand>
</feature>
<feature type="binding site" evidence="9">
    <location>
        <position position="98"/>
    </location>
    <ligand>
        <name>Zn(2+)</name>
        <dbReference type="ChEBI" id="CHEBI:29105"/>
    </ligand>
</feature>
<evidence type="ECO:0000313" key="12">
    <source>
        <dbReference type="Proteomes" id="UP000217065"/>
    </source>
</evidence>
<dbReference type="EMBL" id="NOKQ01000187">
    <property type="protein sequence ID" value="OZS78840.1"/>
    <property type="molecule type" value="Genomic_DNA"/>
</dbReference>
<keyword evidence="7" id="KW-0238">DNA-binding</keyword>
<dbReference type="GO" id="GO:1900376">
    <property type="term" value="P:regulation of secondary metabolite biosynthetic process"/>
    <property type="evidence" value="ECO:0007669"/>
    <property type="project" value="TreeGrafter"/>
</dbReference>
<evidence type="ECO:0000256" key="1">
    <source>
        <dbReference type="ARBA" id="ARBA00004496"/>
    </source>
</evidence>
<dbReference type="PANTHER" id="PTHR33202">
    <property type="entry name" value="ZINC UPTAKE REGULATION PROTEIN"/>
    <property type="match status" value="1"/>
</dbReference>
<keyword evidence="5 9" id="KW-0862">Zinc</keyword>
<evidence type="ECO:0000313" key="11">
    <source>
        <dbReference type="EMBL" id="OZS78840.1"/>
    </source>
</evidence>